<feature type="transmembrane region" description="Helical" evidence="2">
    <location>
        <begin position="175"/>
        <end position="204"/>
    </location>
</feature>
<dbReference type="InterPro" id="IPR030802">
    <property type="entry name" value="Permease_MalE"/>
</dbReference>
<dbReference type="Proteomes" id="UP000585272">
    <property type="component" value="Unassembled WGS sequence"/>
</dbReference>
<feature type="compositionally biased region" description="Basic and acidic residues" evidence="1">
    <location>
        <begin position="14"/>
        <end position="31"/>
    </location>
</feature>
<feature type="transmembrane region" description="Helical" evidence="2">
    <location>
        <begin position="224"/>
        <end position="247"/>
    </location>
</feature>
<dbReference type="PANTHER" id="PTHR30188">
    <property type="entry name" value="ABC TRANSPORTER PERMEASE PROTEIN-RELATED"/>
    <property type="match status" value="1"/>
</dbReference>
<dbReference type="EMBL" id="JACHNU010000010">
    <property type="protein sequence ID" value="MBB4665069.1"/>
    <property type="molecule type" value="Genomic_DNA"/>
</dbReference>
<sequence length="293" mass="30929">MTAVGGTDAPPAPRDGEHQAPRRGRAAREGLRSAGPRARLLLEEVGDVMILTGKTLISAVRPPYPYGDEFIAQFLFALRQCFLPLMLTIFCVAYSVPGLQAANFLTLFGALDRMGGLFTLAVVRELGPIICAIVVAGAAGTAITADLGARKIREELDALQVLGVDPVKNLVVPRFLALILLTGLFDVFAIVFGITGGLVATLIYGARLEPFFATFFTSSSITDLWGSVVKSLIFGGVTAIICCYKGMTVSGGAAGVGRAVNQAIVVVFLGIGAVNYVFTQTLLATHPEINLIR</sequence>
<evidence type="ECO:0000313" key="3">
    <source>
        <dbReference type="EMBL" id="MBB4665069.1"/>
    </source>
</evidence>
<dbReference type="Pfam" id="PF02405">
    <property type="entry name" value="MlaE"/>
    <property type="match status" value="1"/>
</dbReference>
<keyword evidence="2" id="KW-0812">Transmembrane</keyword>
<evidence type="ECO:0000256" key="1">
    <source>
        <dbReference type="SAM" id="MobiDB-lite"/>
    </source>
</evidence>
<comment type="caution">
    <text evidence="3">The sequence shown here is derived from an EMBL/GenBank/DDBJ whole genome shotgun (WGS) entry which is preliminary data.</text>
</comment>
<dbReference type="GO" id="GO:0043190">
    <property type="term" value="C:ATP-binding cassette (ABC) transporter complex"/>
    <property type="evidence" value="ECO:0007669"/>
    <property type="project" value="InterPro"/>
</dbReference>
<dbReference type="GO" id="GO:0005548">
    <property type="term" value="F:phospholipid transporter activity"/>
    <property type="evidence" value="ECO:0007669"/>
    <property type="project" value="TreeGrafter"/>
</dbReference>
<organism evidence="3 4">
    <name type="scientific">Conexibacter arvalis</name>
    <dbReference type="NCBI Taxonomy" id="912552"/>
    <lineage>
        <taxon>Bacteria</taxon>
        <taxon>Bacillati</taxon>
        <taxon>Actinomycetota</taxon>
        <taxon>Thermoleophilia</taxon>
        <taxon>Solirubrobacterales</taxon>
        <taxon>Conexibacteraceae</taxon>
        <taxon>Conexibacter</taxon>
    </lineage>
</organism>
<keyword evidence="4" id="KW-1185">Reference proteome</keyword>
<accession>A0A840IK16</accession>
<feature type="transmembrane region" description="Helical" evidence="2">
    <location>
        <begin position="126"/>
        <end position="145"/>
    </location>
</feature>
<dbReference type="RefSeq" id="WP_183345667.1">
    <property type="nucleotide sequence ID" value="NZ_JACHNU010000010.1"/>
</dbReference>
<dbReference type="AlphaFoldDB" id="A0A840IK16"/>
<dbReference type="PANTHER" id="PTHR30188:SF4">
    <property type="entry name" value="PROTEIN TRIGALACTOSYLDIACYLGLYCEROL 1, CHLOROPLASTIC"/>
    <property type="match status" value="1"/>
</dbReference>
<feature type="transmembrane region" description="Helical" evidence="2">
    <location>
        <begin position="259"/>
        <end position="278"/>
    </location>
</feature>
<evidence type="ECO:0000313" key="4">
    <source>
        <dbReference type="Proteomes" id="UP000585272"/>
    </source>
</evidence>
<keyword evidence="2" id="KW-1133">Transmembrane helix</keyword>
<feature type="transmembrane region" description="Helical" evidence="2">
    <location>
        <begin position="82"/>
        <end position="106"/>
    </location>
</feature>
<gene>
    <name evidence="3" type="ORF">BDZ31_004688</name>
</gene>
<feature type="region of interest" description="Disordered" evidence="1">
    <location>
        <begin position="1"/>
        <end position="32"/>
    </location>
</feature>
<name>A0A840IK16_9ACTN</name>
<proteinExistence type="predicted"/>
<keyword evidence="2" id="KW-0472">Membrane</keyword>
<evidence type="ECO:0000256" key="2">
    <source>
        <dbReference type="SAM" id="Phobius"/>
    </source>
</evidence>
<protein>
    <submittedName>
        <fullName evidence="3">Phospholipid/cholesterol/gamma-HCH transport system permease protein</fullName>
    </submittedName>
</protein>
<reference evidence="3 4" key="1">
    <citation type="submission" date="2020-08" db="EMBL/GenBank/DDBJ databases">
        <title>Genomic Encyclopedia of Archaeal and Bacterial Type Strains, Phase II (KMG-II): from individual species to whole genera.</title>
        <authorList>
            <person name="Goeker M."/>
        </authorList>
    </citation>
    <scope>NUCLEOTIDE SEQUENCE [LARGE SCALE GENOMIC DNA]</scope>
    <source>
        <strain evidence="3 4">DSM 23288</strain>
    </source>
</reference>